<evidence type="ECO:0000256" key="1">
    <source>
        <dbReference type="SAM" id="Phobius"/>
    </source>
</evidence>
<organism evidence="2 3">
    <name type="scientific">Kitasatospora paranensis</name>
    <dbReference type="NCBI Taxonomy" id="258053"/>
    <lineage>
        <taxon>Bacteria</taxon>
        <taxon>Bacillati</taxon>
        <taxon>Actinomycetota</taxon>
        <taxon>Actinomycetes</taxon>
        <taxon>Kitasatosporales</taxon>
        <taxon>Streptomycetaceae</taxon>
        <taxon>Kitasatospora</taxon>
    </lineage>
</organism>
<sequence>MSPRTPAPTALSAAAAALCLAVSWIHIQDQGGFPGDKAPGYVGAGYYLLEAAGIVAAALLITHGRQGRRAPWLLAAAVAVGPLVGYILSRGPGLPNYSDDRGNWSEPLGLVAIAVEAALVLTAGAVLLAGRGGAAAPTSAASEDD</sequence>
<keyword evidence="1" id="KW-0472">Membrane</keyword>
<reference evidence="3" key="1">
    <citation type="journal article" date="2019" name="Int. J. Syst. Evol. Microbiol.">
        <title>The Global Catalogue of Microorganisms (GCM) 10K type strain sequencing project: providing services to taxonomists for standard genome sequencing and annotation.</title>
        <authorList>
            <consortium name="The Broad Institute Genomics Platform"/>
            <consortium name="The Broad Institute Genome Sequencing Center for Infectious Disease"/>
            <person name="Wu L."/>
            <person name="Ma J."/>
        </authorList>
    </citation>
    <scope>NUCLEOTIDE SEQUENCE [LARGE SCALE GENOMIC DNA]</scope>
    <source>
        <strain evidence="3">CGMCC 1.12859</strain>
    </source>
</reference>
<accession>A0ABW2FSK5</accession>
<keyword evidence="1" id="KW-1133">Transmembrane helix</keyword>
<proteinExistence type="predicted"/>
<keyword evidence="3" id="KW-1185">Reference proteome</keyword>
<evidence type="ECO:0000313" key="3">
    <source>
        <dbReference type="Proteomes" id="UP001596435"/>
    </source>
</evidence>
<comment type="caution">
    <text evidence="2">The sequence shown here is derived from an EMBL/GenBank/DDBJ whole genome shotgun (WGS) entry which is preliminary data.</text>
</comment>
<feature type="transmembrane region" description="Helical" evidence="1">
    <location>
        <begin position="41"/>
        <end position="61"/>
    </location>
</feature>
<dbReference type="RefSeq" id="WP_345704848.1">
    <property type="nucleotide sequence ID" value="NZ_BAABKV010000001.1"/>
</dbReference>
<evidence type="ECO:0000313" key="2">
    <source>
        <dbReference type="EMBL" id="MFC7179012.1"/>
    </source>
</evidence>
<keyword evidence="1" id="KW-0812">Transmembrane</keyword>
<name>A0ABW2FSK5_9ACTN</name>
<gene>
    <name evidence="2" type="ORF">ACFQMG_05465</name>
</gene>
<feature type="transmembrane region" description="Helical" evidence="1">
    <location>
        <begin position="108"/>
        <end position="129"/>
    </location>
</feature>
<dbReference type="EMBL" id="JBHTAJ010000007">
    <property type="protein sequence ID" value="MFC7179012.1"/>
    <property type="molecule type" value="Genomic_DNA"/>
</dbReference>
<feature type="transmembrane region" description="Helical" evidence="1">
    <location>
        <begin position="70"/>
        <end position="88"/>
    </location>
</feature>
<dbReference type="Proteomes" id="UP001596435">
    <property type="component" value="Unassembled WGS sequence"/>
</dbReference>
<protein>
    <recommendedName>
        <fullName evidence="4">DUF4345 domain-containing protein</fullName>
    </recommendedName>
</protein>
<evidence type="ECO:0008006" key="4">
    <source>
        <dbReference type="Google" id="ProtNLM"/>
    </source>
</evidence>